<dbReference type="InterPro" id="IPR028325">
    <property type="entry name" value="VG_K_chnl"/>
</dbReference>
<dbReference type="Gene3D" id="1.10.287.70">
    <property type="match status" value="1"/>
</dbReference>
<keyword evidence="5" id="KW-0406">Ion transport</keyword>
<keyword evidence="6 9" id="KW-0472">Membrane</keyword>
<evidence type="ECO:0000313" key="12">
    <source>
        <dbReference type="Proteomes" id="UP000075578"/>
    </source>
</evidence>
<evidence type="ECO:0000313" key="11">
    <source>
        <dbReference type="EMBL" id="KYC50480.1"/>
    </source>
</evidence>
<evidence type="ECO:0000259" key="10">
    <source>
        <dbReference type="Pfam" id="PF07885"/>
    </source>
</evidence>
<feature type="domain" description="Potassium channel" evidence="10">
    <location>
        <begin position="134"/>
        <end position="207"/>
    </location>
</feature>
<dbReference type="GO" id="GO:0005249">
    <property type="term" value="F:voltage-gated potassium channel activity"/>
    <property type="evidence" value="ECO:0007669"/>
    <property type="project" value="InterPro"/>
</dbReference>
<keyword evidence="3 9" id="KW-0812">Transmembrane</keyword>
<name>A0A150IZS6_9EURY</name>
<dbReference type="PANTHER" id="PTHR11537:SF254">
    <property type="entry name" value="POTASSIUM VOLTAGE-GATED CHANNEL PROTEIN SHAB"/>
    <property type="match status" value="1"/>
</dbReference>
<keyword evidence="4 9" id="KW-1133">Transmembrane helix</keyword>
<feature type="transmembrane region" description="Helical" evidence="9">
    <location>
        <begin position="129"/>
        <end position="148"/>
    </location>
</feature>
<feature type="transmembrane region" description="Helical" evidence="9">
    <location>
        <begin position="35"/>
        <end position="57"/>
    </location>
</feature>
<keyword evidence="7 11" id="KW-0407">Ion channel</keyword>
<evidence type="ECO:0000256" key="6">
    <source>
        <dbReference type="ARBA" id="ARBA00023136"/>
    </source>
</evidence>
<keyword evidence="2" id="KW-0813">Transport</keyword>
<evidence type="ECO:0000256" key="4">
    <source>
        <dbReference type="ARBA" id="ARBA00022989"/>
    </source>
</evidence>
<keyword evidence="8" id="KW-0175">Coiled coil</keyword>
<dbReference type="EMBL" id="LNGD01000080">
    <property type="protein sequence ID" value="KYC50480.1"/>
    <property type="molecule type" value="Genomic_DNA"/>
</dbReference>
<comment type="caution">
    <text evidence="11">The sequence shown here is derived from an EMBL/GenBank/DDBJ whole genome shotgun (WGS) entry which is preliminary data.</text>
</comment>
<dbReference type="InterPro" id="IPR013099">
    <property type="entry name" value="K_chnl_dom"/>
</dbReference>
<reference evidence="11 12" key="1">
    <citation type="journal article" date="2016" name="ISME J.">
        <title>Chasing the elusive Euryarchaeota class WSA2: genomes reveal a uniquely fastidious methyl-reducing methanogen.</title>
        <authorList>
            <person name="Nobu M.K."/>
            <person name="Narihiro T."/>
            <person name="Kuroda K."/>
            <person name="Mei R."/>
            <person name="Liu W.T."/>
        </authorList>
    </citation>
    <scope>NUCLEOTIDE SEQUENCE [LARGE SCALE GENOMIC DNA]</scope>
    <source>
        <strain evidence="11">U1lsi0528_Bin089</strain>
    </source>
</reference>
<dbReference type="SUPFAM" id="SSF81324">
    <property type="entry name" value="Voltage-gated potassium channels"/>
    <property type="match status" value="1"/>
</dbReference>
<gene>
    <name evidence="11" type="ORF">AMQ74_01248</name>
</gene>
<dbReference type="PRINTS" id="PR00169">
    <property type="entry name" value="KCHANNEL"/>
</dbReference>
<evidence type="ECO:0000256" key="3">
    <source>
        <dbReference type="ARBA" id="ARBA00022692"/>
    </source>
</evidence>
<dbReference type="Gene3D" id="1.20.120.350">
    <property type="entry name" value="Voltage-gated potassium channels. Chain C"/>
    <property type="match status" value="1"/>
</dbReference>
<dbReference type="GO" id="GO:0008076">
    <property type="term" value="C:voltage-gated potassium channel complex"/>
    <property type="evidence" value="ECO:0007669"/>
    <property type="project" value="InterPro"/>
</dbReference>
<proteinExistence type="predicted"/>
<protein>
    <submittedName>
        <fullName evidence="11">Voltage-gated potassium channel</fullName>
    </submittedName>
</protein>
<evidence type="ECO:0000256" key="8">
    <source>
        <dbReference type="SAM" id="Coils"/>
    </source>
</evidence>
<evidence type="ECO:0000256" key="2">
    <source>
        <dbReference type="ARBA" id="ARBA00022448"/>
    </source>
</evidence>
<comment type="subcellular location">
    <subcellularLocation>
        <location evidence="1">Membrane</location>
        <topology evidence="1">Multi-pass membrane protein</topology>
    </subcellularLocation>
</comment>
<dbReference type="Proteomes" id="UP000075578">
    <property type="component" value="Unassembled WGS sequence"/>
</dbReference>
<dbReference type="PANTHER" id="PTHR11537">
    <property type="entry name" value="VOLTAGE-GATED POTASSIUM CHANNEL"/>
    <property type="match status" value="1"/>
</dbReference>
<feature type="transmembrane region" description="Helical" evidence="9">
    <location>
        <begin position="182"/>
        <end position="207"/>
    </location>
</feature>
<evidence type="ECO:0000256" key="7">
    <source>
        <dbReference type="ARBA" id="ARBA00023303"/>
    </source>
</evidence>
<dbReference type="InterPro" id="IPR027359">
    <property type="entry name" value="Volt_channel_dom_sf"/>
</dbReference>
<feature type="transmembrane region" description="Helical" evidence="9">
    <location>
        <begin position="12"/>
        <end position="29"/>
    </location>
</feature>
<feature type="coiled-coil region" evidence="8">
    <location>
        <begin position="208"/>
        <end position="235"/>
    </location>
</feature>
<evidence type="ECO:0000256" key="5">
    <source>
        <dbReference type="ARBA" id="ARBA00023065"/>
    </source>
</evidence>
<organism evidence="11 12">
    <name type="scientific">Candidatus Methanofastidiosum methylothiophilum</name>
    <dbReference type="NCBI Taxonomy" id="1705564"/>
    <lineage>
        <taxon>Archaea</taxon>
        <taxon>Methanobacteriati</taxon>
        <taxon>Methanobacteriota</taxon>
        <taxon>Stenosarchaea group</taxon>
        <taxon>Candidatus Methanofastidiosia</taxon>
        <taxon>Candidatus Methanofastidiosales</taxon>
        <taxon>Candidatus Methanofastidiosaceae</taxon>
        <taxon>Candidatus Methanofastidiosum</taxon>
    </lineage>
</organism>
<dbReference type="GO" id="GO:0001508">
    <property type="term" value="P:action potential"/>
    <property type="evidence" value="ECO:0007669"/>
    <property type="project" value="TreeGrafter"/>
</dbReference>
<evidence type="ECO:0000256" key="1">
    <source>
        <dbReference type="ARBA" id="ARBA00004141"/>
    </source>
</evidence>
<dbReference type="AlphaFoldDB" id="A0A150IZS6"/>
<evidence type="ECO:0000256" key="9">
    <source>
        <dbReference type="SAM" id="Phobius"/>
    </source>
</evidence>
<accession>A0A150IZS6</accession>
<sequence length="236" mass="26819">MDEKKLENIFEIPMIIFGILIIPVLYIQVTSTNPTLRFLAFIFDILIWLAFLVEFVVEISVAKDKKQYTKENWLNLAIIILSPPLPMKALQGFQALRIIRVLRVLRVFVVLSRGTKGFKKFYSNNSVSYVIYLTVILIFFCGFIFSIFEKGKSLFDGIWWAVETVSTVGYGDIAPLTPAGRILGIVLIFLGIGFMSILTAAISAYFVEKDANQDTKQILSKLESLERELESLKKSK</sequence>
<dbReference type="Pfam" id="PF07885">
    <property type="entry name" value="Ion_trans_2"/>
    <property type="match status" value="1"/>
</dbReference>